<dbReference type="InterPro" id="IPR036162">
    <property type="entry name" value="Resolvase-like_N_sf"/>
</dbReference>
<protein>
    <recommendedName>
        <fullName evidence="3">Resolvase/invertase-type recombinase catalytic domain-containing protein</fullName>
    </recommendedName>
</protein>
<dbReference type="EMBL" id="LRQV01000205">
    <property type="protein sequence ID" value="KXK58349.1"/>
    <property type="molecule type" value="Genomic_DNA"/>
</dbReference>
<dbReference type="GO" id="GO:0000150">
    <property type="term" value="F:DNA strand exchange activity"/>
    <property type="evidence" value="ECO:0007669"/>
    <property type="project" value="InterPro"/>
</dbReference>
<gene>
    <name evidence="1" type="ORF">AWW66_30305</name>
</gene>
<sequence length="72" mass="7971">MSTVASQDRASSCRWQRTYAEDLVTSHGQIVVEFFDEGVSRRVAWPDRPEASRMLAAVTNPGRGFDAIVVGE</sequence>
<comment type="caution">
    <text evidence="1">The sequence shown here is derived from an EMBL/GenBank/DDBJ whole genome shotgun (WGS) entry which is preliminary data.</text>
</comment>
<accession>A0A136PIX7</accession>
<dbReference type="GO" id="GO:0003677">
    <property type="term" value="F:DNA binding"/>
    <property type="evidence" value="ECO:0007669"/>
    <property type="project" value="InterPro"/>
</dbReference>
<reference evidence="1 2" key="1">
    <citation type="submission" date="2016-01" db="EMBL/GenBank/DDBJ databases">
        <title>Whole genome sequence and analysis of Micromonospora rosaria DSM 803, which can produce antibacterial substance rosamicin.</title>
        <authorList>
            <person name="Yang H."/>
            <person name="He X."/>
            <person name="Zhu D."/>
        </authorList>
    </citation>
    <scope>NUCLEOTIDE SEQUENCE [LARGE SCALE GENOMIC DNA]</scope>
    <source>
        <strain evidence="1 2">DSM 803</strain>
    </source>
</reference>
<dbReference type="AlphaFoldDB" id="A0A136PIX7"/>
<dbReference type="Proteomes" id="UP000070620">
    <property type="component" value="Unassembled WGS sequence"/>
</dbReference>
<proteinExistence type="predicted"/>
<organism evidence="1 2">
    <name type="scientific">Micromonospora rosaria</name>
    <dbReference type="NCBI Taxonomy" id="47874"/>
    <lineage>
        <taxon>Bacteria</taxon>
        <taxon>Bacillati</taxon>
        <taxon>Actinomycetota</taxon>
        <taxon>Actinomycetes</taxon>
        <taxon>Micromonosporales</taxon>
        <taxon>Micromonosporaceae</taxon>
        <taxon>Micromonospora</taxon>
    </lineage>
</organism>
<evidence type="ECO:0008006" key="3">
    <source>
        <dbReference type="Google" id="ProtNLM"/>
    </source>
</evidence>
<keyword evidence="2" id="KW-1185">Reference proteome</keyword>
<dbReference type="Gene3D" id="3.40.50.1390">
    <property type="entry name" value="Resolvase, N-terminal catalytic domain"/>
    <property type="match status" value="1"/>
</dbReference>
<evidence type="ECO:0000313" key="1">
    <source>
        <dbReference type="EMBL" id="KXK58349.1"/>
    </source>
</evidence>
<dbReference type="SUPFAM" id="SSF53041">
    <property type="entry name" value="Resolvase-like"/>
    <property type="match status" value="1"/>
</dbReference>
<evidence type="ECO:0000313" key="2">
    <source>
        <dbReference type="Proteomes" id="UP000070620"/>
    </source>
</evidence>
<name>A0A136PIX7_9ACTN</name>